<organism evidence="1 2">
    <name type="scientific">Aspergillus leporis</name>
    <dbReference type="NCBI Taxonomy" id="41062"/>
    <lineage>
        <taxon>Eukaryota</taxon>
        <taxon>Fungi</taxon>
        <taxon>Dikarya</taxon>
        <taxon>Ascomycota</taxon>
        <taxon>Pezizomycotina</taxon>
        <taxon>Eurotiomycetes</taxon>
        <taxon>Eurotiomycetidae</taxon>
        <taxon>Eurotiales</taxon>
        <taxon>Aspergillaceae</taxon>
        <taxon>Aspergillus</taxon>
        <taxon>Aspergillus subgen. Circumdati</taxon>
    </lineage>
</organism>
<proteinExistence type="predicted"/>
<sequence length="221" mass="25374">MGKTKVANIKVKVDLHKYSDQLHIYRLRSECNRRATRYIFHNVSTEDTVLGMETFNTIILATTRRFSKALLFPGVATTYMSQDMRAKVETWPVSQTLAKGLLHNEGTAIRSQQNFKSKDFDFVEMIEREHTSMDELVEAFTQKLYLMPSIFKGTIYKMEWDQAHFLFDQLACDYGIYAVFPQSDGLGRQLALWRTPRSRPAPLTCCHVACAAHQSSSGFAR</sequence>
<dbReference type="OrthoDB" id="10338952at2759"/>
<reference evidence="1 2" key="1">
    <citation type="submission" date="2019-04" db="EMBL/GenBank/DDBJ databases">
        <title>Friends and foes A comparative genomics study of 23 Aspergillus species from section Flavi.</title>
        <authorList>
            <consortium name="DOE Joint Genome Institute"/>
            <person name="Kjaerbolling I."/>
            <person name="Vesth T."/>
            <person name="Frisvad J.C."/>
            <person name="Nybo J.L."/>
            <person name="Theobald S."/>
            <person name="Kildgaard S."/>
            <person name="Isbrandt T."/>
            <person name="Kuo A."/>
            <person name="Sato A."/>
            <person name="Lyhne E.K."/>
            <person name="Kogle M.E."/>
            <person name="Wiebenga A."/>
            <person name="Kun R.S."/>
            <person name="Lubbers R.J."/>
            <person name="Makela M.R."/>
            <person name="Barry K."/>
            <person name="Chovatia M."/>
            <person name="Clum A."/>
            <person name="Daum C."/>
            <person name="Haridas S."/>
            <person name="He G."/>
            <person name="LaButti K."/>
            <person name="Lipzen A."/>
            <person name="Mondo S."/>
            <person name="Riley R."/>
            <person name="Salamov A."/>
            <person name="Simmons B.A."/>
            <person name="Magnuson J.K."/>
            <person name="Henrissat B."/>
            <person name="Mortensen U.H."/>
            <person name="Larsen T.O."/>
            <person name="Devries R.P."/>
            <person name="Grigoriev I.V."/>
            <person name="Machida M."/>
            <person name="Baker S.E."/>
            <person name="Andersen M.R."/>
        </authorList>
    </citation>
    <scope>NUCLEOTIDE SEQUENCE [LARGE SCALE GENOMIC DNA]</scope>
    <source>
        <strain evidence="1 2">CBS 151.66</strain>
    </source>
</reference>
<dbReference type="EMBL" id="ML732291">
    <property type="protein sequence ID" value="KAB8070817.1"/>
    <property type="molecule type" value="Genomic_DNA"/>
</dbReference>
<evidence type="ECO:0000313" key="2">
    <source>
        <dbReference type="Proteomes" id="UP000326565"/>
    </source>
</evidence>
<protein>
    <submittedName>
        <fullName evidence="1">Uncharacterized protein</fullName>
    </submittedName>
</protein>
<dbReference type="Proteomes" id="UP000326565">
    <property type="component" value="Unassembled WGS sequence"/>
</dbReference>
<keyword evidence="2" id="KW-1185">Reference proteome</keyword>
<accession>A0A5N5WSX1</accession>
<name>A0A5N5WSX1_9EURO</name>
<gene>
    <name evidence="1" type="ORF">BDV29DRAFT_28936</name>
</gene>
<dbReference type="AlphaFoldDB" id="A0A5N5WSX1"/>
<evidence type="ECO:0000313" key="1">
    <source>
        <dbReference type="EMBL" id="KAB8070817.1"/>
    </source>
</evidence>